<evidence type="ECO:0000313" key="1">
    <source>
        <dbReference type="EMBL" id="CAH3015672.1"/>
    </source>
</evidence>
<dbReference type="SUPFAM" id="SSF50998">
    <property type="entry name" value="Quinoprotein alcohol dehydrogenase-like"/>
    <property type="match status" value="1"/>
</dbReference>
<reference evidence="1 2" key="1">
    <citation type="submission" date="2022-05" db="EMBL/GenBank/DDBJ databases">
        <authorList>
            <consortium name="Genoscope - CEA"/>
            <person name="William W."/>
        </authorList>
    </citation>
    <scope>NUCLEOTIDE SEQUENCE [LARGE SCALE GENOMIC DNA]</scope>
</reference>
<dbReference type="Gene3D" id="2.130.10.10">
    <property type="entry name" value="YVTN repeat-like/Quinoprotein amine dehydrogenase"/>
    <property type="match status" value="2"/>
</dbReference>
<dbReference type="SMART" id="SM00320">
    <property type="entry name" value="WD40"/>
    <property type="match status" value="2"/>
</dbReference>
<dbReference type="InterPro" id="IPR015943">
    <property type="entry name" value="WD40/YVTN_repeat-like_dom_sf"/>
</dbReference>
<accession>A0ABN8LF19</accession>
<gene>
    <name evidence="1" type="ORF">PEVE_00020081</name>
</gene>
<proteinExistence type="predicted"/>
<dbReference type="InterPro" id="IPR011047">
    <property type="entry name" value="Quinoprotein_ADH-like_sf"/>
</dbReference>
<dbReference type="Proteomes" id="UP001159427">
    <property type="component" value="Unassembled WGS sequence"/>
</dbReference>
<evidence type="ECO:0000313" key="2">
    <source>
        <dbReference type="Proteomes" id="UP001159427"/>
    </source>
</evidence>
<protein>
    <submittedName>
        <fullName evidence="1">Uncharacterized protein</fullName>
    </submittedName>
</protein>
<feature type="non-terminal residue" evidence="1">
    <location>
        <position position="646"/>
    </location>
</feature>
<dbReference type="Pfam" id="PF00400">
    <property type="entry name" value="WD40"/>
    <property type="match status" value="1"/>
</dbReference>
<dbReference type="Gene3D" id="1.25.40.370">
    <property type="match status" value="1"/>
</dbReference>
<organism evidence="1 2">
    <name type="scientific">Porites evermanni</name>
    <dbReference type="NCBI Taxonomy" id="104178"/>
    <lineage>
        <taxon>Eukaryota</taxon>
        <taxon>Metazoa</taxon>
        <taxon>Cnidaria</taxon>
        <taxon>Anthozoa</taxon>
        <taxon>Hexacorallia</taxon>
        <taxon>Scleractinia</taxon>
        <taxon>Fungiina</taxon>
        <taxon>Poritidae</taxon>
        <taxon>Porites</taxon>
    </lineage>
</organism>
<name>A0ABN8LF19_9CNID</name>
<keyword evidence="2" id="KW-1185">Reference proteome</keyword>
<dbReference type="EMBL" id="CALNXI010000027">
    <property type="protein sequence ID" value="CAH3015672.1"/>
    <property type="molecule type" value="Genomic_DNA"/>
</dbReference>
<dbReference type="InterPro" id="IPR001680">
    <property type="entry name" value="WD40_rpt"/>
</dbReference>
<comment type="caution">
    <text evidence="1">The sequence shown here is derived from an EMBL/GenBank/DDBJ whole genome shotgun (WGS) entry which is preliminary data.</text>
</comment>
<sequence>MKGKGVHGRQFTNTETYALHHGNQHMQNSRTTEQIYKYATDLELIYGKLCVNSTIAIEDLYSFHIENSSLLSEERDFVVTSLISVLKKHSYILVDYPHLFFQCLINEGIPELSSSAAIILESSTPQIACMKNLDREEQKGAEKARFYCSDKIVCFDVSPEMDYLVCECRDGTISLWSLLTGNEIWVRPTLTKKVFYSGYPDNSAYRNAGRSLSYYRSVTFHPSGKFVLPGTLRYGYSILTGDKEGLFPDSDCTFSNFVFCKEKKEILTDCQNKPDRLALWNTEDGKNVLDDDIVGPWANEIFSFTISEDGSVVAFSYVQVTGAIFLFDRVKAIACSLKRDTIYSTTSEFVQDSFDTNSNVTLVTVLRMSKHEVLDRIELPGCVSIFPTRDGVVLLKDDGAELWTFDMFTSLRYLSEVTPGDVVFSISEERIARLYSTMPHVFLSDLTGNLAWQHFVIKFLDVTSASSMIVSSLEIFLDFNERLLSVVCSNPSQVLLCTATEKVTVSSWKNGAILWERTCWTGKRIAIKPQMLFSPKSDLVVTWNTLYDGHGLHILNADTGETLHVFLRDQIGIAIVDCKFLDDESLVCCSKDNFLRLYNLRAGDLLSVLDIGEQPFSLGASLYHPLVAIGLSGARTKFIHVQLPKE</sequence>